<sequence length="133" mass="15193">MKYDNERGEKIYISKKKHEKKSQCSKKIKNKAMIYKKSQKGTDSQLQLGVPDHVGLTNDDVTGIQCLTTLLPVTPSNIFRSHQEKSKDRVEETGRVYLAMTNISEFSDLIWLAIAVDVEHGVTTRDLVRMPDR</sequence>
<feature type="non-terminal residue" evidence="1">
    <location>
        <position position="133"/>
    </location>
</feature>
<proteinExistence type="predicted"/>
<dbReference type="Proteomes" id="UP000471633">
    <property type="component" value="Unassembled WGS sequence"/>
</dbReference>
<reference evidence="1" key="3">
    <citation type="submission" date="2021-06" db="EMBL/GenBank/DDBJ databases">
        <title>Chromosome-level genome assembly for S. haematobium.</title>
        <authorList>
            <person name="Stroehlein A.J."/>
        </authorList>
    </citation>
    <scope>NUCLEOTIDE SEQUENCE</scope>
</reference>
<accession>A0A922LGE9</accession>
<dbReference type="KEGG" id="shx:MS3_00007876"/>
<keyword evidence="2" id="KW-1185">Reference proteome</keyword>
<dbReference type="CTD" id="75577715"/>
<reference evidence="1" key="2">
    <citation type="journal article" date="2019" name="Gigascience">
        <title>High-quality Schistosoma haematobium genome achieved by single-molecule and long-range sequencing.</title>
        <authorList>
            <person name="Stroehlein A.J."/>
            <person name="Korhonen P.K."/>
            <person name="Chong T.M."/>
            <person name="Lim Y.L."/>
            <person name="Chan K.G."/>
            <person name="Webster B."/>
            <person name="Rollinson D."/>
            <person name="Brindley P.J."/>
            <person name="Gasser R.B."/>
            <person name="Young N.D."/>
        </authorList>
    </citation>
    <scope>NUCLEOTIDE SEQUENCE</scope>
</reference>
<comment type="caution">
    <text evidence="1">The sequence shown here is derived from an EMBL/GenBank/DDBJ whole genome shotgun (WGS) entry which is preliminary data.</text>
</comment>
<name>A0A922LGE9_SCHHA</name>
<dbReference type="EMBL" id="AMPZ03000005">
    <property type="protein sequence ID" value="KAH9583500.1"/>
    <property type="molecule type" value="Genomic_DNA"/>
</dbReference>
<gene>
    <name evidence="1" type="ORF">MS3_00007876</name>
</gene>
<reference evidence="1" key="1">
    <citation type="journal article" date="2012" name="Nat. Genet.">
        <title>Whole-genome sequence of Schistosoma haematobium.</title>
        <authorList>
            <person name="Young N.D."/>
            <person name="Jex A.R."/>
            <person name="Li B."/>
            <person name="Liu S."/>
            <person name="Yang L."/>
            <person name="Xiong Z."/>
            <person name="Li Y."/>
            <person name="Cantacessi C."/>
            <person name="Hall R.S."/>
            <person name="Xu X."/>
            <person name="Chen F."/>
            <person name="Wu X."/>
            <person name="Zerlotini A."/>
            <person name="Oliveira G."/>
            <person name="Hofmann A."/>
            <person name="Zhang G."/>
            <person name="Fang X."/>
            <person name="Kang Y."/>
            <person name="Campbell B.E."/>
            <person name="Loukas A."/>
            <person name="Ranganathan S."/>
            <person name="Rollinson D."/>
            <person name="Rinaldi G."/>
            <person name="Brindley P.J."/>
            <person name="Yang H."/>
            <person name="Wang J."/>
            <person name="Wang J."/>
            <person name="Gasser R.B."/>
        </authorList>
    </citation>
    <scope>NUCLEOTIDE SEQUENCE</scope>
</reference>
<dbReference type="RefSeq" id="XP_051066784.1">
    <property type="nucleotide sequence ID" value="XM_051216219.1"/>
</dbReference>
<evidence type="ECO:0000313" key="1">
    <source>
        <dbReference type="EMBL" id="KAH9583500.1"/>
    </source>
</evidence>
<dbReference type="AlphaFoldDB" id="A0A922LGE9"/>
<protein>
    <submittedName>
        <fullName evidence="1">Uncharacterized protein</fullName>
    </submittedName>
</protein>
<organism evidence="1 2">
    <name type="scientific">Schistosoma haematobium</name>
    <name type="common">Blood fluke</name>
    <dbReference type="NCBI Taxonomy" id="6185"/>
    <lineage>
        <taxon>Eukaryota</taxon>
        <taxon>Metazoa</taxon>
        <taxon>Spiralia</taxon>
        <taxon>Lophotrochozoa</taxon>
        <taxon>Platyhelminthes</taxon>
        <taxon>Trematoda</taxon>
        <taxon>Digenea</taxon>
        <taxon>Strigeidida</taxon>
        <taxon>Schistosomatoidea</taxon>
        <taxon>Schistosomatidae</taxon>
        <taxon>Schistosoma</taxon>
    </lineage>
</organism>
<evidence type="ECO:0000313" key="2">
    <source>
        <dbReference type="Proteomes" id="UP000471633"/>
    </source>
</evidence>
<dbReference type="GeneID" id="75577715"/>
<reference evidence="1" key="4">
    <citation type="journal article" date="2022" name="PLoS Pathog.">
        <title>Chromosome-level genome of Schistosoma haematobium underpins genome-wide explorations of molecular variation.</title>
        <authorList>
            <person name="Stroehlein A.J."/>
            <person name="Korhonen P.K."/>
            <person name="Lee V.V."/>
            <person name="Ralph S.A."/>
            <person name="Mentink-Kane M."/>
            <person name="You H."/>
            <person name="McManus D.P."/>
            <person name="Tchuente L.T."/>
            <person name="Stothard J.R."/>
            <person name="Kaur P."/>
            <person name="Dudchenko O."/>
            <person name="Aiden E.L."/>
            <person name="Yang B."/>
            <person name="Yang H."/>
            <person name="Emery A.M."/>
            <person name="Webster B.L."/>
            <person name="Brindley P.J."/>
            <person name="Rollinson D."/>
            <person name="Chang B.C.H."/>
            <person name="Gasser R.B."/>
            <person name="Young N.D."/>
        </authorList>
    </citation>
    <scope>NUCLEOTIDE SEQUENCE</scope>
</reference>